<proteinExistence type="predicted"/>
<dbReference type="EMBL" id="CM000914">
    <property type="protein sequence ID" value="EFG04088.2"/>
    <property type="molecule type" value="Genomic_DNA"/>
</dbReference>
<gene>
    <name evidence="2" type="ORF">SCLAV_p0601</name>
</gene>
<evidence type="ECO:0000313" key="3">
    <source>
        <dbReference type="Proteomes" id="UP000002357"/>
    </source>
</evidence>
<dbReference type="AlphaFoldDB" id="D5SJJ5"/>
<accession>D5SJJ5</accession>
<evidence type="ECO:0000313" key="2">
    <source>
        <dbReference type="EMBL" id="EFG04088.2"/>
    </source>
</evidence>
<sequence length="203" mass="21549">MAVARPTPGRARGRGGTAVMDEGRARRMVEALRGRGVMAHVVEAGVYEFGIRVVLDTDIEALWDVDGAAGLDAEIVGDGVLIGFVPHVPGSEEFTEEQLVEDDRGDPVHGGRPEPARPRSDHHHRRHRPPRARATGGERPGSPGSATGRPLPAPRALDSARQPIGLLPLLDGWGTADGGTGNPSFERRRTALVRLPGTGGRRA</sequence>
<keyword evidence="2" id="KW-0614">Plasmid</keyword>
<feature type="compositionally biased region" description="Basic and acidic residues" evidence="1">
    <location>
        <begin position="101"/>
        <end position="119"/>
    </location>
</feature>
<protein>
    <submittedName>
        <fullName evidence="2">Uncharacterized protein</fullName>
    </submittedName>
</protein>
<dbReference type="eggNOG" id="ENOG5032QVY">
    <property type="taxonomic scope" value="Bacteria"/>
</dbReference>
<evidence type="ECO:0000256" key="1">
    <source>
        <dbReference type="SAM" id="MobiDB-lite"/>
    </source>
</evidence>
<feature type="compositionally biased region" description="Basic residues" evidence="1">
    <location>
        <begin position="120"/>
        <end position="131"/>
    </location>
</feature>
<feature type="region of interest" description="Disordered" evidence="1">
    <location>
        <begin position="92"/>
        <end position="203"/>
    </location>
</feature>
<name>D5SJJ5_STRCL</name>
<dbReference type="Proteomes" id="UP000002357">
    <property type="component" value="Plasmid pSCL4"/>
</dbReference>
<reference evidence="2 3" key="1">
    <citation type="journal article" date="2010" name="Genome Biol. Evol.">
        <title>The sequence of a 1.8-mb bacterial linear plasmid reveals a rich evolutionary reservoir of secondary metabolic pathways.</title>
        <authorList>
            <person name="Medema M.H."/>
            <person name="Trefzer A."/>
            <person name="Kovalchuk A."/>
            <person name="van den Berg M."/>
            <person name="Mueller U."/>
            <person name="Heijne W."/>
            <person name="Wu L."/>
            <person name="Alam M.T."/>
            <person name="Ronning C.M."/>
            <person name="Nierman W.C."/>
            <person name="Bovenberg R.A.L."/>
            <person name="Breitling R."/>
            <person name="Takano E."/>
        </authorList>
    </citation>
    <scope>NUCLEOTIDE SEQUENCE [LARGE SCALE GENOMIC DNA]</scope>
    <source>
        <strain evidence="3">ATCC 27064 / DSM 738 / JCM 4710 / NBRC 13307 / NCIMB 12785 / NRRL 3585 / VKM Ac-602</strain>
        <plasmid evidence="2">pSCL4</plasmid>
    </source>
</reference>
<geneLocation type="plasmid" evidence="2 3">
    <name>pSCL4</name>
</geneLocation>
<organism evidence="2 3">
    <name type="scientific">Streptomyces clavuligerus</name>
    <dbReference type="NCBI Taxonomy" id="1901"/>
    <lineage>
        <taxon>Bacteria</taxon>
        <taxon>Bacillati</taxon>
        <taxon>Actinomycetota</taxon>
        <taxon>Actinomycetes</taxon>
        <taxon>Kitasatosporales</taxon>
        <taxon>Streptomycetaceae</taxon>
        <taxon>Streptomyces</taxon>
    </lineage>
</organism>
<keyword evidence="3" id="KW-1185">Reference proteome</keyword>